<dbReference type="Pfam" id="PF21252">
    <property type="entry name" value="Glyco_hydro_109_C"/>
    <property type="match status" value="1"/>
</dbReference>
<keyword evidence="9" id="KW-1185">Reference proteome</keyword>
<evidence type="ECO:0000256" key="5">
    <source>
        <dbReference type="ARBA" id="ARBA00023295"/>
    </source>
</evidence>
<dbReference type="EMBL" id="QLYR01000001">
    <property type="protein sequence ID" value="RAQ30304.1"/>
    <property type="molecule type" value="Genomic_DNA"/>
</dbReference>
<dbReference type="RefSeq" id="WP_112331501.1">
    <property type="nucleotide sequence ID" value="NZ_QLYR01000001.1"/>
</dbReference>
<evidence type="ECO:0000313" key="8">
    <source>
        <dbReference type="EMBL" id="RAQ30304.1"/>
    </source>
</evidence>
<keyword evidence="5" id="KW-0326">Glycosidase</keyword>
<organism evidence="8 9">
    <name type="scientific">Hydrogeniiclostridium mannosilyticum</name>
    <dbReference type="NCBI Taxonomy" id="2764322"/>
    <lineage>
        <taxon>Bacteria</taxon>
        <taxon>Bacillati</taxon>
        <taxon>Bacillota</taxon>
        <taxon>Clostridia</taxon>
        <taxon>Eubacteriales</taxon>
        <taxon>Acutalibacteraceae</taxon>
        <taxon>Hydrogeniiclostridium</taxon>
    </lineage>
</organism>
<keyword evidence="3" id="KW-0378">Hydrolase</keyword>
<dbReference type="InterPro" id="IPR050463">
    <property type="entry name" value="Gfo/Idh/MocA_oxidrdct_glycsds"/>
</dbReference>
<gene>
    <name evidence="8" type="ORF">DPQ25_02020</name>
</gene>
<evidence type="ECO:0000256" key="3">
    <source>
        <dbReference type="ARBA" id="ARBA00022801"/>
    </source>
</evidence>
<evidence type="ECO:0000313" key="9">
    <source>
        <dbReference type="Proteomes" id="UP000249377"/>
    </source>
</evidence>
<comment type="cofactor">
    <cofactor evidence="1">
        <name>NAD(+)</name>
        <dbReference type="ChEBI" id="CHEBI:57540"/>
    </cofactor>
</comment>
<evidence type="ECO:0000256" key="1">
    <source>
        <dbReference type="ARBA" id="ARBA00001911"/>
    </source>
</evidence>
<dbReference type="InterPro" id="IPR000683">
    <property type="entry name" value="Gfo/Idh/MocA-like_OxRdtase_N"/>
</dbReference>
<sequence>MIKVGIAGARGLSNLLGLRAIPDVEVSAICDLDEDVLNQMAEEHHIPNRFRVFDDMLETDIDAVIISTPMQCHVPQAIAALEAGKHVFSEVTAGVTMDELWWLIENVEASGKVYMYAENYCYTPYNQLIRAMVQKGMFGTPYYAEGEYLHDVKSMTTYHYDIHQSGKTSWRKYWQLGKHGAFYPTHSIGPVMQWFEGERISSISTFTSGRHVAMDLRQEDTTITMCQMASGKLARIRVDCISPRPHNMTFYQLQGTKGVVETPRGLGDVCKVWLEDYNHDENKDDRQWRPLSDFNSLLPERYKNATEEQKKAGHEGGDFFIVEDFINAIRYGTKPAIDVYQACEWTAVGLLSELSVTNGGRAIDIPHFRKNMPYEEQHISLR</sequence>
<proteinExistence type="inferred from homology"/>
<protein>
    <recommendedName>
        <fullName evidence="10">Gfo/Idh/MocA family oxidoreductase</fullName>
    </recommendedName>
</protein>
<dbReference type="GO" id="GO:0000166">
    <property type="term" value="F:nucleotide binding"/>
    <property type="evidence" value="ECO:0007669"/>
    <property type="project" value="InterPro"/>
</dbReference>
<comment type="similarity">
    <text evidence="2">Belongs to the Gfo/Idh/MocA family. Glycosyl hydrolase 109 subfamily.</text>
</comment>
<dbReference type="GO" id="GO:0016798">
    <property type="term" value="F:hydrolase activity, acting on glycosyl bonds"/>
    <property type="evidence" value="ECO:0007669"/>
    <property type="project" value="UniProtKB-KW"/>
</dbReference>
<dbReference type="AlphaFoldDB" id="A0A328UJZ9"/>
<accession>A0A328UJZ9</accession>
<evidence type="ECO:0000259" key="6">
    <source>
        <dbReference type="Pfam" id="PF01408"/>
    </source>
</evidence>
<dbReference type="InterPro" id="IPR036291">
    <property type="entry name" value="NAD(P)-bd_dom_sf"/>
</dbReference>
<dbReference type="Gene3D" id="3.40.50.720">
    <property type="entry name" value="NAD(P)-binding Rossmann-like Domain"/>
    <property type="match status" value="1"/>
</dbReference>
<feature type="domain" description="Glycosyl hydrolase 109 C-terminal" evidence="7">
    <location>
        <begin position="131"/>
        <end position="277"/>
    </location>
</feature>
<dbReference type="Pfam" id="PF01408">
    <property type="entry name" value="GFO_IDH_MocA"/>
    <property type="match status" value="1"/>
</dbReference>
<reference evidence="8 9" key="1">
    <citation type="submission" date="2018-06" db="EMBL/GenBank/DDBJ databases">
        <title>Noncontiguous genome sequence of Ruminococcaceae bacterium ASD2818.</title>
        <authorList>
            <person name="Chaplin A.V."/>
            <person name="Sokolova S.R."/>
            <person name="Kochetkova T.O."/>
            <person name="Goltsov A.Y."/>
            <person name="Trofimov D.Y."/>
            <person name="Efimov B.A."/>
        </authorList>
    </citation>
    <scope>NUCLEOTIDE SEQUENCE [LARGE SCALE GENOMIC DNA]</scope>
    <source>
        <strain evidence="8 9">ASD2818</strain>
    </source>
</reference>
<evidence type="ECO:0000256" key="4">
    <source>
        <dbReference type="ARBA" id="ARBA00023027"/>
    </source>
</evidence>
<evidence type="ECO:0008006" key="10">
    <source>
        <dbReference type="Google" id="ProtNLM"/>
    </source>
</evidence>
<feature type="domain" description="Gfo/Idh/MocA-like oxidoreductase N-terminal" evidence="6">
    <location>
        <begin position="2"/>
        <end position="115"/>
    </location>
</feature>
<dbReference type="Proteomes" id="UP000249377">
    <property type="component" value="Unassembled WGS sequence"/>
</dbReference>
<dbReference type="InterPro" id="IPR049303">
    <property type="entry name" value="Glyco_hydro_109_C"/>
</dbReference>
<evidence type="ECO:0000256" key="2">
    <source>
        <dbReference type="ARBA" id="ARBA00009329"/>
    </source>
</evidence>
<dbReference type="SUPFAM" id="SSF51735">
    <property type="entry name" value="NAD(P)-binding Rossmann-fold domains"/>
    <property type="match status" value="1"/>
</dbReference>
<comment type="caution">
    <text evidence="8">The sequence shown here is derived from an EMBL/GenBank/DDBJ whole genome shotgun (WGS) entry which is preliminary data.</text>
</comment>
<name>A0A328UJZ9_9FIRM</name>
<dbReference type="PANTHER" id="PTHR43818:SF1">
    <property type="entry name" value="GLYCOSYL HYDROLASE FAMILY 109 PROTEIN"/>
    <property type="match status" value="1"/>
</dbReference>
<evidence type="ECO:0000259" key="7">
    <source>
        <dbReference type="Pfam" id="PF21252"/>
    </source>
</evidence>
<dbReference type="Gene3D" id="3.30.360.10">
    <property type="entry name" value="Dihydrodipicolinate Reductase, domain 2"/>
    <property type="match status" value="1"/>
</dbReference>
<dbReference type="SUPFAM" id="SSF55347">
    <property type="entry name" value="Glyceraldehyde-3-phosphate dehydrogenase-like, C-terminal domain"/>
    <property type="match status" value="1"/>
</dbReference>
<dbReference type="PANTHER" id="PTHR43818">
    <property type="entry name" value="BCDNA.GH03377"/>
    <property type="match status" value="1"/>
</dbReference>
<keyword evidence="4" id="KW-0520">NAD</keyword>